<dbReference type="AlphaFoldDB" id="A0A1Y0HMU0"/>
<dbReference type="EMBL" id="CP021416">
    <property type="protein sequence ID" value="ARU49412.1"/>
    <property type="molecule type" value="Genomic_DNA"/>
</dbReference>
<evidence type="ECO:0000313" key="2">
    <source>
        <dbReference type="Proteomes" id="UP000196005"/>
    </source>
</evidence>
<keyword evidence="2" id="KW-1185">Reference proteome</keyword>
<reference evidence="2" key="1">
    <citation type="submission" date="2017-05" db="EMBL/GenBank/DDBJ databases">
        <title>Dechlorination kinetics govern the competition between two new strains of the genus Sulfurospirillum.</title>
        <authorList>
            <person name="Buttet G.F."/>
            <person name="Murray A.M."/>
            <person name="Goris T."/>
            <person name="Burion M."/>
            <person name="Lin B."/>
            <person name="Rolle M."/>
            <person name="Maillard J."/>
        </authorList>
    </citation>
    <scope>NUCLEOTIDE SEQUENCE [LARGE SCALE GENOMIC DNA]</scope>
    <source>
        <strain evidence="2">SL2-1</strain>
    </source>
</reference>
<protein>
    <submittedName>
        <fullName evidence="1">Uncharacterized protein</fullName>
    </submittedName>
</protein>
<organism evidence="1 2">
    <name type="scientific">Sulfurospirillum diekertiae</name>
    <dbReference type="NCBI Taxonomy" id="1854492"/>
    <lineage>
        <taxon>Bacteria</taxon>
        <taxon>Pseudomonadati</taxon>
        <taxon>Campylobacterota</taxon>
        <taxon>Epsilonproteobacteria</taxon>
        <taxon>Campylobacterales</taxon>
        <taxon>Sulfurospirillaceae</taxon>
        <taxon>Sulfurospirillum</taxon>
    </lineage>
</organism>
<proteinExistence type="predicted"/>
<dbReference type="Proteomes" id="UP000196005">
    <property type="component" value="Chromosome"/>
</dbReference>
<dbReference type="KEGG" id="suls:Sdiek1_2260"/>
<name>A0A1Y0HMU0_9BACT</name>
<evidence type="ECO:0000313" key="1">
    <source>
        <dbReference type="EMBL" id="ARU49412.1"/>
    </source>
</evidence>
<sequence>MFFIVYFRVWVQKKVPQKIEQNITKDSNQTKDDYNLSLPPPNSVRGARGNLAVDENSTYNQYVKEPYNNIEAQHMYRVFVMDNIYYIGTQILSLNQFKTMVNKQVFFVVSTQPVTKRSFYVNLLIHQSVLNSFGLTKDFDTTDGTNRSKSTTKN</sequence>
<gene>
    <name evidence="1" type="ORF">Sdiek1_2260</name>
</gene>
<accession>A0A1Y0HMU0</accession>